<dbReference type="EMBL" id="PSNW01000001">
    <property type="protein sequence ID" value="PPE75430.1"/>
    <property type="molecule type" value="Genomic_DNA"/>
</dbReference>
<dbReference type="NCBIfam" id="TIGR04042">
    <property type="entry name" value="MSMEG_0570_fam"/>
    <property type="match status" value="1"/>
</dbReference>
<reference evidence="1 2" key="1">
    <citation type="submission" date="2018-02" db="EMBL/GenBank/DDBJ databases">
        <title>Genome sequencing of Solimonas sp. HR-BB.</title>
        <authorList>
            <person name="Lee Y."/>
            <person name="Jeon C.O."/>
        </authorList>
    </citation>
    <scope>NUCLEOTIDE SEQUENCE [LARGE SCALE GENOMIC DNA]</scope>
    <source>
        <strain evidence="1 2">HR-BB</strain>
    </source>
</reference>
<proteinExistence type="predicted"/>
<accession>A0A2S5TKA5</accession>
<dbReference type="Proteomes" id="UP000238220">
    <property type="component" value="Unassembled WGS sequence"/>
</dbReference>
<name>A0A2S5TKA5_9GAMM</name>
<evidence type="ECO:0000313" key="1">
    <source>
        <dbReference type="EMBL" id="PPE75430.1"/>
    </source>
</evidence>
<gene>
    <name evidence="1" type="ORF">C3942_00615</name>
</gene>
<dbReference type="OrthoDB" id="195104at2"/>
<organism evidence="1 2">
    <name type="scientific">Solimonas fluminis</name>
    <dbReference type="NCBI Taxonomy" id="2086571"/>
    <lineage>
        <taxon>Bacteria</taxon>
        <taxon>Pseudomonadati</taxon>
        <taxon>Pseudomonadota</taxon>
        <taxon>Gammaproteobacteria</taxon>
        <taxon>Nevskiales</taxon>
        <taxon>Nevskiaceae</taxon>
        <taxon>Solimonas</taxon>
    </lineage>
</organism>
<keyword evidence="2" id="KW-1185">Reference proteome</keyword>
<dbReference type="InterPro" id="IPR023846">
    <property type="entry name" value="CHP04042_MSMEG0570"/>
</dbReference>
<dbReference type="RefSeq" id="WP_104228396.1">
    <property type="nucleotide sequence ID" value="NZ_PSNW01000001.1"/>
</dbReference>
<evidence type="ECO:0000313" key="2">
    <source>
        <dbReference type="Proteomes" id="UP000238220"/>
    </source>
</evidence>
<dbReference type="AlphaFoldDB" id="A0A2S5TKA5"/>
<comment type="caution">
    <text evidence="1">The sequence shown here is derived from an EMBL/GenBank/DDBJ whole genome shotgun (WGS) entry which is preliminary data.</text>
</comment>
<sequence>MPEMRFSVRWPDDSTSLCYSPSSTIRDALEAGRRYPLPEFVTRSRAALEHASERVAQKYGFGCGQALAQIRAIEQRAALYPEDGHVVVESFEY</sequence>
<protein>
    <submittedName>
        <fullName evidence="1">MSMEG_0570 family nitrogen starvation response protein</fullName>
    </submittedName>
</protein>